<comment type="caution">
    <text evidence="1">The sequence shown here is derived from an EMBL/GenBank/DDBJ whole genome shotgun (WGS) entry which is preliminary data.</text>
</comment>
<accession>A0A4Y2EBY9</accession>
<dbReference type="Gene3D" id="3.30.710.10">
    <property type="entry name" value="Potassium Channel Kv1.1, Chain A"/>
    <property type="match status" value="1"/>
</dbReference>
<gene>
    <name evidence="1" type="ORF">AVEN_272538_1</name>
</gene>
<dbReference type="EMBL" id="BGPR01000540">
    <property type="protein sequence ID" value="GBM25538.1"/>
    <property type="molecule type" value="Genomic_DNA"/>
</dbReference>
<reference evidence="1 2" key="1">
    <citation type="journal article" date="2019" name="Sci. Rep.">
        <title>Orb-weaving spider Araneus ventricosus genome elucidates the spidroin gene catalogue.</title>
        <authorList>
            <person name="Kono N."/>
            <person name="Nakamura H."/>
            <person name="Ohtoshi R."/>
            <person name="Moran D.A.P."/>
            <person name="Shinohara A."/>
            <person name="Yoshida Y."/>
            <person name="Fujiwara M."/>
            <person name="Mori M."/>
            <person name="Tomita M."/>
            <person name="Arakawa K."/>
        </authorList>
    </citation>
    <scope>NUCLEOTIDE SEQUENCE [LARGE SCALE GENOMIC DNA]</scope>
</reference>
<dbReference type="InterPro" id="IPR011333">
    <property type="entry name" value="SKP1/BTB/POZ_sf"/>
</dbReference>
<dbReference type="OrthoDB" id="6434910at2759"/>
<sequence length="119" mass="13822">MTQVHNYVKEENNIIKKAKSTSKYDWAIKDDVTKLYYAAYKYKIEKPKLLCTSFLAENLSTSNALLLADTHSDADLKKFVEVFILGDEERVFVSDEWEKVMGTSPQLGMKTMLLKYKRK</sequence>
<name>A0A4Y2EBY9_ARAVE</name>
<organism evidence="1 2">
    <name type="scientific">Araneus ventricosus</name>
    <name type="common">Orbweaver spider</name>
    <name type="synonym">Epeira ventricosa</name>
    <dbReference type="NCBI Taxonomy" id="182803"/>
    <lineage>
        <taxon>Eukaryota</taxon>
        <taxon>Metazoa</taxon>
        <taxon>Ecdysozoa</taxon>
        <taxon>Arthropoda</taxon>
        <taxon>Chelicerata</taxon>
        <taxon>Arachnida</taxon>
        <taxon>Araneae</taxon>
        <taxon>Araneomorphae</taxon>
        <taxon>Entelegynae</taxon>
        <taxon>Araneoidea</taxon>
        <taxon>Araneidae</taxon>
        <taxon>Araneus</taxon>
    </lineage>
</organism>
<evidence type="ECO:0000313" key="1">
    <source>
        <dbReference type="EMBL" id="GBM25538.1"/>
    </source>
</evidence>
<evidence type="ECO:0000313" key="2">
    <source>
        <dbReference type="Proteomes" id="UP000499080"/>
    </source>
</evidence>
<proteinExistence type="predicted"/>
<dbReference type="Proteomes" id="UP000499080">
    <property type="component" value="Unassembled WGS sequence"/>
</dbReference>
<keyword evidence="2" id="KW-1185">Reference proteome</keyword>
<dbReference type="AlphaFoldDB" id="A0A4Y2EBY9"/>
<protein>
    <submittedName>
        <fullName evidence="1">Uncharacterized protein</fullName>
    </submittedName>
</protein>